<evidence type="ECO:0000256" key="2">
    <source>
        <dbReference type="SAM" id="SignalP"/>
    </source>
</evidence>
<dbReference type="EMBL" id="SMBX01000007">
    <property type="protein sequence ID" value="TCU95972.1"/>
    <property type="molecule type" value="Genomic_DNA"/>
</dbReference>
<dbReference type="PANTHER" id="PTHR42928:SF5">
    <property type="entry name" value="BLR1237 PROTEIN"/>
    <property type="match status" value="1"/>
</dbReference>
<keyword evidence="3" id="KW-0675">Receptor</keyword>
<name>A0A4R3UXQ2_9BURK</name>
<dbReference type="Pfam" id="PF03401">
    <property type="entry name" value="TctC"/>
    <property type="match status" value="1"/>
</dbReference>
<organism evidence="3 4">
    <name type="scientific">Paracandidimonas soli</name>
    <dbReference type="NCBI Taxonomy" id="1917182"/>
    <lineage>
        <taxon>Bacteria</taxon>
        <taxon>Pseudomonadati</taxon>
        <taxon>Pseudomonadota</taxon>
        <taxon>Betaproteobacteria</taxon>
        <taxon>Burkholderiales</taxon>
        <taxon>Alcaligenaceae</taxon>
        <taxon>Paracandidimonas</taxon>
    </lineage>
</organism>
<dbReference type="PIRSF" id="PIRSF017082">
    <property type="entry name" value="YflP"/>
    <property type="match status" value="1"/>
</dbReference>
<dbReference type="PANTHER" id="PTHR42928">
    <property type="entry name" value="TRICARBOXYLATE-BINDING PROTEIN"/>
    <property type="match status" value="1"/>
</dbReference>
<dbReference type="Gene3D" id="3.40.190.150">
    <property type="entry name" value="Bordetella uptake gene, domain 1"/>
    <property type="match status" value="1"/>
</dbReference>
<dbReference type="PROSITE" id="PS51257">
    <property type="entry name" value="PROKAR_LIPOPROTEIN"/>
    <property type="match status" value="1"/>
</dbReference>
<evidence type="ECO:0000313" key="3">
    <source>
        <dbReference type="EMBL" id="TCU95972.1"/>
    </source>
</evidence>
<protein>
    <submittedName>
        <fullName evidence="3">Tripartite-type tricarboxylate transporter receptor subunit TctC</fullName>
    </submittedName>
</protein>
<dbReference type="InterPro" id="IPR005064">
    <property type="entry name" value="BUG"/>
</dbReference>
<dbReference type="AlphaFoldDB" id="A0A4R3UXQ2"/>
<feature type="chain" id="PRO_5020694437" evidence="2">
    <location>
        <begin position="31"/>
        <end position="328"/>
    </location>
</feature>
<dbReference type="SUPFAM" id="SSF53850">
    <property type="entry name" value="Periplasmic binding protein-like II"/>
    <property type="match status" value="1"/>
</dbReference>
<keyword evidence="4" id="KW-1185">Reference proteome</keyword>
<comment type="similarity">
    <text evidence="1">Belongs to the UPF0065 (bug) family.</text>
</comment>
<sequence>MRPTRPSRRLLFSLLGLCACILPVSQQAHAAYPEKPITFIVPFPAGGGVDLVGRILAERIGAQSGASIVVDNRGGAGGTIGVASAARSAPDGYTVSLGSPGNISIAPSVYPQLSYDPAKDLSPVAMAVQMPILMLSRPDAPFKNVSELIAHAKANPGVLSYGSGGTGTSLHLAGALFANMAGIDAVHIPYKGSSPALIDLMGGRIDFMFIDTSAISAVTSGRANLLAVTNAERSPLLPETPTIAESGLPGYEASNWYGFFLPAGTDTETVQWLNEQITKAMQDPSVQEKLKGQMLLAAPAQTPDEFRQFILDDIAKWKQVVGTLDLSK</sequence>
<gene>
    <name evidence="3" type="ORF">EV686_10730</name>
</gene>
<dbReference type="CDD" id="cd07012">
    <property type="entry name" value="PBP2_Bug_TTT"/>
    <property type="match status" value="1"/>
</dbReference>
<dbReference type="RefSeq" id="WP_132477462.1">
    <property type="nucleotide sequence ID" value="NZ_JBHRVM010000001.1"/>
</dbReference>
<dbReference type="Gene3D" id="3.40.190.10">
    <property type="entry name" value="Periplasmic binding protein-like II"/>
    <property type="match status" value="1"/>
</dbReference>
<evidence type="ECO:0000313" key="4">
    <source>
        <dbReference type="Proteomes" id="UP000294692"/>
    </source>
</evidence>
<evidence type="ECO:0000256" key="1">
    <source>
        <dbReference type="ARBA" id="ARBA00006987"/>
    </source>
</evidence>
<dbReference type="InterPro" id="IPR042100">
    <property type="entry name" value="Bug_dom1"/>
</dbReference>
<keyword evidence="2" id="KW-0732">Signal</keyword>
<comment type="caution">
    <text evidence="3">The sequence shown here is derived from an EMBL/GenBank/DDBJ whole genome shotgun (WGS) entry which is preliminary data.</text>
</comment>
<reference evidence="3 4" key="1">
    <citation type="submission" date="2019-03" db="EMBL/GenBank/DDBJ databases">
        <title>Genomic Encyclopedia of Type Strains, Phase IV (KMG-IV): sequencing the most valuable type-strain genomes for metagenomic binning, comparative biology and taxonomic classification.</title>
        <authorList>
            <person name="Goeker M."/>
        </authorList>
    </citation>
    <scope>NUCLEOTIDE SEQUENCE [LARGE SCALE GENOMIC DNA]</scope>
    <source>
        <strain evidence="3 4">DSM 100048</strain>
    </source>
</reference>
<dbReference type="OrthoDB" id="8651320at2"/>
<feature type="signal peptide" evidence="2">
    <location>
        <begin position="1"/>
        <end position="30"/>
    </location>
</feature>
<dbReference type="Proteomes" id="UP000294692">
    <property type="component" value="Unassembled WGS sequence"/>
</dbReference>
<proteinExistence type="inferred from homology"/>
<accession>A0A4R3UXQ2</accession>